<dbReference type="Pfam" id="PF13392">
    <property type="entry name" value="HNH_3"/>
    <property type="match status" value="1"/>
</dbReference>
<feature type="domain" description="HNH nuclease" evidence="1">
    <location>
        <begin position="102"/>
        <end position="143"/>
    </location>
</feature>
<dbReference type="InterPro" id="IPR044925">
    <property type="entry name" value="His-Me_finger_sf"/>
</dbReference>
<proteinExistence type="predicted"/>
<sequence length="168" mass="19197">MHHYPEDQSQENLKKLYIDLKLSLSAIGKLFNIGTGTVQRRLRKLGVTTRTLKEAQLLRGEANSGINNPSYKNGRTQNGKDGYVFILKPKHPRAIQGYVREHLLVWEEANGKPLPEGWVIHHLNGIKHDNRPENLVALTSMKHSLVLNAKAKQIRRLEDKIKEVINDQ</sequence>
<dbReference type="InterPro" id="IPR003615">
    <property type="entry name" value="HNH_nuc"/>
</dbReference>
<gene>
    <name evidence="2" type="ORF">LCGC14_1828020</name>
</gene>
<comment type="caution">
    <text evidence="2">The sequence shown here is derived from an EMBL/GenBank/DDBJ whole genome shotgun (WGS) entry which is preliminary data.</text>
</comment>
<organism evidence="2">
    <name type="scientific">marine sediment metagenome</name>
    <dbReference type="NCBI Taxonomy" id="412755"/>
    <lineage>
        <taxon>unclassified sequences</taxon>
        <taxon>metagenomes</taxon>
        <taxon>ecological metagenomes</taxon>
    </lineage>
</organism>
<evidence type="ECO:0000313" key="2">
    <source>
        <dbReference type="EMBL" id="KKL98075.1"/>
    </source>
</evidence>
<reference evidence="2" key="1">
    <citation type="journal article" date="2015" name="Nature">
        <title>Complex archaea that bridge the gap between prokaryotes and eukaryotes.</title>
        <authorList>
            <person name="Spang A."/>
            <person name="Saw J.H."/>
            <person name="Jorgensen S.L."/>
            <person name="Zaremba-Niedzwiedzka K."/>
            <person name="Martijn J."/>
            <person name="Lind A.E."/>
            <person name="van Eijk R."/>
            <person name="Schleper C."/>
            <person name="Guy L."/>
            <person name="Ettema T.J."/>
        </authorList>
    </citation>
    <scope>NUCLEOTIDE SEQUENCE</scope>
</reference>
<dbReference type="SUPFAM" id="SSF54060">
    <property type="entry name" value="His-Me finger endonucleases"/>
    <property type="match status" value="1"/>
</dbReference>
<evidence type="ECO:0000259" key="1">
    <source>
        <dbReference type="Pfam" id="PF13392"/>
    </source>
</evidence>
<dbReference type="EMBL" id="LAZR01018006">
    <property type="protein sequence ID" value="KKL98075.1"/>
    <property type="molecule type" value="Genomic_DNA"/>
</dbReference>
<accession>A0A0F9IWH1</accession>
<dbReference type="Gene3D" id="3.90.75.20">
    <property type="match status" value="1"/>
</dbReference>
<name>A0A0F9IWH1_9ZZZZ</name>
<dbReference type="AlphaFoldDB" id="A0A0F9IWH1"/>
<protein>
    <recommendedName>
        <fullName evidence="1">HNH nuclease domain-containing protein</fullName>
    </recommendedName>
</protein>